<protein>
    <recommendedName>
        <fullName evidence="3">Nuclear transport factor 2 family protein</fullName>
    </recommendedName>
</protein>
<accession>A0A1H9LS56</accession>
<evidence type="ECO:0000313" key="2">
    <source>
        <dbReference type="Proteomes" id="UP000198556"/>
    </source>
</evidence>
<dbReference type="STRING" id="137733.SAMN05421767_12122"/>
<dbReference type="EMBL" id="FOGF01000021">
    <property type="protein sequence ID" value="SER14342.1"/>
    <property type="molecule type" value="Genomic_DNA"/>
</dbReference>
<gene>
    <name evidence="1" type="ORF">SAMN05421767_12122</name>
</gene>
<dbReference type="Gene3D" id="3.10.450.50">
    <property type="match status" value="1"/>
</dbReference>
<dbReference type="SUPFAM" id="SSF54427">
    <property type="entry name" value="NTF2-like"/>
    <property type="match status" value="1"/>
</dbReference>
<proteinExistence type="predicted"/>
<evidence type="ECO:0008006" key="3">
    <source>
        <dbReference type="Google" id="ProtNLM"/>
    </source>
</evidence>
<name>A0A1H9LS56_9LACT</name>
<organism evidence="1 2">
    <name type="scientific">Granulicatella balaenopterae</name>
    <dbReference type="NCBI Taxonomy" id="137733"/>
    <lineage>
        <taxon>Bacteria</taxon>
        <taxon>Bacillati</taxon>
        <taxon>Bacillota</taxon>
        <taxon>Bacilli</taxon>
        <taxon>Lactobacillales</taxon>
        <taxon>Carnobacteriaceae</taxon>
        <taxon>Granulicatella</taxon>
    </lineage>
</organism>
<dbReference type="AlphaFoldDB" id="A0A1H9LS56"/>
<evidence type="ECO:0000313" key="1">
    <source>
        <dbReference type="EMBL" id="SER14342.1"/>
    </source>
</evidence>
<dbReference type="Proteomes" id="UP000198556">
    <property type="component" value="Unassembled WGS sequence"/>
</dbReference>
<keyword evidence="2" id="KW-1185">Reference proteome</keyword>
<dbReference type="InterPro" id="IPR032710">
    <property type="entry name" value="NTF2-like_dom_sf"/>
</dbReference>
<sequence length="133" mass="15816">MKGDFIGKGASMDIDRFFKTVLSQNAEELRKYFHENATIKWYCTNELFTLDEYIRANCEYPGNWNGEIERIKEIENTIILACRVFPPDNSESFHVVSFIHLKENLIIDMDEYWSDDGLAPEWRRKMKIGKRIR</sequence>
<reference evidence="1 2" key="1">
    <citation type="submission" date="2016-10" db="EMBL/GenBank/DDBJ databases">
        <authorList>
            <person name="de Groot N.N."/>
        </authorList>
    </citation>
    <scope>NUCLEOTIDE SEQUENCE [LARGE SCALE GENOMIC DNA]</scope>
    <source>
        <strain evidence="1 2">DSM 15827</strain>
    </source>
</reference>